<dbReference type="InterPro" id="IPR001608">
    <property type="entry name" value="Ala_racemase_N"/>
</dbReference>
<dbReference type="GO" id="GO:0036088">
    <property type="term" value="P:D-serine catabolic process"/>
    <property type="evidence" value="ECO:0007669"/>
    <property type="project" value="TreeGrafter"/>
</dbReference>
<feature type="domain" description="D-serine dehydratase-like" evidence="3">
    <location>
        <begin position="277"/>
        <end position="362"/>
    </location>
</feature>
<evidence type="ECO:0000256" key="1">
    <source>
        <dbReference type="ARBA" id="ARBA00005323"/>
    </source>
</evidence>
<dbReference type="Pfam" id="PF14031">
    <property type="entry name" value="D-ser_dehydrat"/>
    <property type="match status" value="1"/>
</dbReference>
<dbReference type="GO" id="GO:0008721">
    <property type="term" value="F:D-serine ammonia-lyase activity"/>
    <property type="evidence" value="ECO:0007669"/>
    <property type="project" value="TreeGrafter"/>
</dbReference>
<dbReference type="EMBL" id="WWNR01000003">
    <property type="protein sequence ID" value="MZQ88707.1"/>
    <property type="molecule type" value="Genomic_DNA"/>
</dbReference>
<comment type="caution">
    <text evidence="4">The sequence shown here is derived from an EMBL/GenBank/DDBJ whole genome shotgun (WGS) entry which is preliminary data.</text>
</comment>
<evidence type="ECO:0000259" key="3">
    <source>
        <dbReference type="SMART" id="SM01119"/>
    </source>
</evidence>
<dbReference type="InterPro" id="IPR026956">
    <property type="entry name" value="D-ser_dehydrat-like_dom"/>
</dbReference>
<organism evidence="4 5">
    <name type="scientific">Frigidibacter albus</name>
    <dbReference type="NCBI Taxonomy" id="1465486"/>
    <lineage>
        <taxon>Bacteria</taxon>
        <taxon>Pseudomonadati</taxon>
        <taxon>Pseudomonadota</taxon>
        <taxon>Alphaproteobacteria</taxon>
        <taxon>Rhodobacterales</taxon>
        <taxon>Paracoccaceae</taxon>
        <taxon>Frigidibacter</taxon>
    </lineage>
</organism>
<evidence type="ECO:0000313" key="4">
    <source>
        <dbReference type="EMBL" id="MZQ88707.1"/>
    </source>
</evidence>
<accession>A0A6L8VEF2</accession>
<sequence>MAKGAQMEPGYDLPAMIGMTEAEVQTPALILDLDALEANIALMAAEARSMGVALRPHAKMHKSADIALMQIAAGAVGICCQKVSEAEALVRAGVGDVLISNEVRDGVKLARLARLAGRARVAVCVDDAGGVAELAAAVAEAGTELRVLVEVDVGAARCGVAPGGAAVPLAQAILAAPGLSFGGLQAYHGGAQHLRSDAERAAATAAVVGKVRETLAALKAAGIAVPCVSGAGTGSFRHEGASGVYTEMQCGSYAFMDADYGRNLDAGGAMASPFRNAMFVLAGVMSKTKPGHAVCDAGLKVMTMESGLPVSAREGVVYAGASDEHGTLADPGDVLRPGDRLRLIPGHCDPTVNLHDWYVGLRGGVVECLWPVTARGKHF</sequence>
<dbReference type="InterPro" id="IPR042208">
    <property type="entry name" value="D-ser_dehydrat-like_sf"/>
</dbReference>
<keyword evidence="2" id="KW-0456">Lyase</keyword>
<reference evidence="4 5" key="1">
    <citation type="submission" date="2020-01" db="EMBL/GenBank/DDBJ databases">
        <title>Frigidibacter albus SP32T (=CGMCC 1.13995T).</title>
        <authorList>
            <person name="Liao X."/>
        </authorList>
    </citation>
    <scope>NUCLEOTIDE SEQUENCE [LARGE SCALE GENOMIC DNA]</scope>
    <source>
        <strain evidence="4 5">SP32</strain>
    </source>
</reference>
<dbReference type="InterPro" id="IPR051466">
    <property type="entry name" value="D-amino_acid_metab_enzyme"/>
</dbReference>
<dbReference type="SMART" id="SM01119">
    <property type="entry name" value="D-ser_dehydrat"/>
    <property type="match status" value="1"/>
</dbReference>
<dbReference type="PANTHER" id="PTHR28004:SF2">
    <property type="entry name" value="D-SERINE DEHYDRATASE"/>
    <property type="match status" value="1"/>
</dbReference>
<dbReference type="Gene3D" id="2.40.37.20">
    <property type="entry name" value="D-serine dehydratase-like domain"/>
    <property type="match status" value="1"/>
</dbReference>
<evidence type="ECO:0000313" key="5">
    <source>
        <dbReference type="Proteomes" id="UP000477083"/>
    </source>
</evidence>
<proteinExistence type="inferred from homology"/>
<protein>
    <submittedName>
        <fullName evidence="4">DSD1 family PLP-dependent enzyme</fullName>
    </submittedName>
</protein>
<keyword evidence="5" id="KW-1185">Reference proteome</keyword>
<dbReference type="OrthoDB" id="9772497at2"/>
<evidence type="ECO:0000256" key="2">
    <source>
        <dbReference type="ARBA" id="ARBA00023239"/>
    </source>
</evidence>
<name>A0A6L8VEF2_9RHOB</name>
<dbReference type="SUPFAM" id="SSF51419">
    <property type="entry name" value="PLP-binding barrel"/>
    <property type="match status" value="1"/>
</dbReference>
<dbReference type="Gene3D" id="3.20.20.10">
    <property type="entry name" value="Alanine racemase"/>
    <property type="match status" value="1"/>
</dbReference>
<dbReference type="PANTHER" id="PTHR28004">
    <property type="entry name" value="ZGC:162816-RELATED"/>
    <property type="match status" value="1"/>
</dbReference>
<dbReference type="Pfam" id="PF01168">
    <property type="entry name" value="Ala_racemase_N"/>
    <property type="match status" value="1"/>
</dbReference>
<dbReference type="CDD" id="cd06819">
    <property type="entry name" value="PLPDE_III_LS_D-TA"/>
    <property type="match status" value="1"/>
</dbReference>
<gene>
    <name evidence="4" type="ORF">GS660_06315</name>
</gene>
<dbReference type="AlphaFoldDB" id="A0A6L8VEF2"/>
<comment type="similarity">
    <text evidence="1">Belongs to the DSD1 family.</text>
</comment>
<dbReference type="Proteomes" id="UP000477083">
    <property type="component" value="Unassembled WGS sequence"/>
</dbReference>
<dbReference type="InterPro" id="IPR029066">
    <property type="entry name" value="PLP-binding_barrel"/>
</dbReference>